<dbReference type="InterPro" id="IPR037045">
    <property type="entry name" value="S8pro/Inhibitor_I9_sf"/>
</dbReference>
<dbReference type="AlphaFoldDB" id="A0A8H7EME0"/>
<comment type="caution">
    <text evidence="1">The sequence shown here is derived from an EMBL/GenBank/DDBJ whole genome shotgun (WGS) entry which is preliminary data.</text>
</comment>
<dbReference type="OrthoDB" id="5518345at2759"/>
<keyword evidence="2" id="KW-1185">Reference proteome</keyword>
<gene>
    <name evidence="1" type="ORF">EC973_002708</name>
</gene>
<sequence length="84" mass="9455">MTVHAAEPGYVDYIMALSEPATPEKFKQAREDVEKVGGKVTYEITIGLKALTISLPEGLIQSFDNKDYVDFIEEDKIVHFYGNE</sequence>
<accession>A0A8H7EME0</accession>
<name>A0A8H7EME0_9FUNG</name>
<evidence type="ECO:0000313" key="1">
    <source>
        <dbReference type="EMBL" id="KAF7722754.1"/>
    </source>
</evidence>
<evidence type="ECO:0008006" key="3">
    <source>
        <dbReference type="Google" id="ProtNLM"/>
    </source>
</evidence>
<dbReference type="Proteomes" id="UP000605846">
    <property type="component" value="Unassembled WGS sequence"/>
</dbReference>
<protein>
    <recommendedName>
        <fullName evidence="3">Inhibitor I9 domain-containing protein</fullName>
    </recommendedName>
</protein>
<evidence type="ECO:0000313" key="2">
    <source>
        <dbReference type="Proteomes" id="UP000605846"/>
    </source>
</evidence>
<dbReference type="EMBL" id="JABAYA010000178">
    <property type="protein sequence ID" value="KAF7722754.1"/>
    <property type="molecule type" value="Genomic_DNA"/>
</dbReference>
<proteinExistence type="predicted"/>
<reference evidence="1" key="1">
    <citation type="submission" date="2020-01" db="EMBL/GenBank/DDBJ databases">
        <title>Genome Sequencing of Three Apophysomyces-Like Fungal Strains Confirms a Novel Fungal Genus in the Mucoromycota with divergent Burkholderia-like Endosymbiotic Bacteria.</title>
        <authorList>
            <person name="Stajich J.E."/>
            <person name="Macias A.M."/>
            <person name="Carter-House D."/>
            <person name="Lovett B."/>
            <person name="Kasson L.R."/>
            <person name="Berry K."/>
            <person name="Grigoriev I."/>
            <person name="Chang Y."/>
            <person name="Spatafora J."/>
            <person name="Kasson M.T."/>
        </authorList>
    </citation>
    <scope>NUCLEOTIDE SEQUENCE</scope>
    <source>
        <strain evidence="1">NRRL A-21654</strain>
    </source>
</reference>
<dbReference type="Gene3D" id="3.30.70.80">
    <property type="entry name" value="Peptidase S8 propeptide/proteinase inhibitor I9"/>
    <property type="match status" value="1"/>
</dbReference>
<dbReference type="SUPFAM" id="SSF54897">
    <property type="entry name" value="Protease propeptides/inhibitors"/>
    <property type="match status" value="1"/>
</dbReference>
<organism evidence="1 2">
    <name type="scientific">Apophysomyces ossiformis</name>
    <dbReference type="NCBI Taxonomy" id="679940"/>
    <lineage>
        <taxon>Eukaryota</taxon>
        <taxon>Fungi</taxon>
        <taxon>Fungi incertae sedis</taxon>
        <taxon>Mucoromycota</taxon>
        <taxon>Mucoromycotina</taxon>
        <taxon>Mucoromycetes</taxon>
        <taxon>Mucorales</taxon>
        <taxon>Mucorineae</taxon>
        <taxon>Mucoraceae</taxon>
        <taxon>Apophysomyces</taxon>
    </lineage>
</organism>